<sequence>MDSRVVSDIGPSWTKLQPEVQLWASRMADLARSKMDGSISAILRPYRHLSGEYLSVEMVGQKSGSMSVTIAVGAVRTNFGFDDLERTCFDFSDMTEALTMVGLLLRDTDAHVSLGSF</sequence>
<comment type="caution">
    <text evidence="1">The sequence shown here is derived from an EMBL/GenBank/DDBJ whole genome shotgun (WGS) entry which is preliminary data.</text>
</comment>
<gene>
    <name evidence="1" type="ORF">ALO35_103169</name>
</gene>
<evidence type="ECO:0000313" key="2">
    <source>
        <dbReference type="Proteomes" id="UP000050265"/>
    </source>
</evidence>
<dbReference type="Proteomes" id="UP000050265">
    <property type="component" value="Unassembled WGS sequence"/>
</dbReference>
<dbReference type="AlphaFoldDB" id="A0A0P9YC50"/>
<name>A0A0P9YC50_PSEAV</name>
<evidence type="ECO:0000313" key="1">
    <source>
        <dbReference type="EMBL" id="KPX74373.1"/>
    </source>
</evidence>
<protein>
    <submittedName>
        <fullName evidence="1">Uncharacterized protein</fullName>
    </submittedName>
</protein>
<reference evidence="1 2" key="1">
    <citation type="submission" date="2015-09" db="EMBL/GenBank/DDBJ databases">
        <title>Genome announcement of multiple Pseudomonas syringae strains.</title>
        <authorList>
            <person name="Thakur S."/>
            <person name="Wang P.W."/>
            <person name="Gong Y."/>
            <person name="Weir B.S."/>
            <person name="Guttman D.S."/>
        </authorList>
    </citation>
    <scope>NUCLEOTIDE SEQUENCE [LARGE SCALE GENOMIC DNA]</scope>
    <source>
        <strain evidence="1 2">ICMP3507</strain>
    </source>
</reference>
<dbReference type="PATRIC" id="fig|53707.9.peg.624"/>
<proteinExistence type="predicted"/>
<accession>A0A0P9YC50</accession>
<organism evidence="1 2">
    <name type="scientific">Pseudomonas amygdali pv. lachrymans</name>
    <name type="common">Pseudomonas syringae pv. lachrymans</name>
    <dbReference type="NCBI Taxonomy" id="53707"/>
    <lineage>
        <taxon>Bacteria</taxon>
        <taxon>Pseudomonadati</taxon>
        <taxon>Pseudomonadota</taxon>
        <taxon>Gammaproteobacteria</taxon>
        <taxon>Pseudomonadales</taxon>
        <taxon>Pseudomonadaceae</taxon>
        <taxon>Pseudomonas</taxon>
        <taxon>Pseudomonas amygdali</taxon>
    </lineage>
</organism>
<dbReference type="EMBL" id="LJQP01000101">
    <property type="protein sequence ID" value="KPX74373.1"/>
    <property type="molecule type" value="Genomic_DNA"/>
</dbReference>